<dbReference type="SUPFAM" id="SSF63829">
    <property type="entry name" value="Calcium-dependent phosphotriesterase"/>
    <property type="match status" value="1"/>
</dbReference>
<comment type="caution">
    <text evidence="1">The sequence shown here is derived from an EMBL/GenBank/DDBJ whole genome shotgun (WGS) entry which is preliminary data.</text>
</comment>
<reference evidence="1" key="1">
    <citation type="journal article" date="2015" name="Nature">
        <title>Complex archaea that bridge the gap between prokaryotes and eukaryotes.</title>
        <authorList>
            <person name="Spang A."/>
            <person name="Saw J.H."/>
            <person name="Jorgensen S.L."/>
            <person name="Zaremba-Niedzwiedzka K."/>
            <person name="Martijn J."/>
            <person name="Lind A.E."/>
            <person name="van Eijk R."/>
            <person name="Schleper C."/>
            <person name="Guy L."/>
            <person name="Ettema T.J."/>
        </authorList>
    </citation>
    <scope>NUCLEOTIDE SEQUENCE</scope>
</reference>
<name>A0A0F8XQK2_9ZZZZ</name>
<feature type="non-terminal residue" evidence="1">
    <location>
        <position position="163"/>
    </location>
</feature>
<protein>
    <submittedName>
        <fullName evidence="1">Uncharacterized protein</fullName>
    </submittedName>
</protein>
<sequence>MFLDEAGGVHTFNSTITGSIEVRDGRLYALHSNKIVELNRSGDIVNSISIPSEATYYINFTALPNGGFALLDNRNDRMYFIDDSGNYITTVNIKSTRDNHLQNVHGVVVGNRLILSEDGDKNLLAVDLSDYSFTLFRDFTGLGGNTWLNAIAYYDGVYYITLP</sequence>
<dbReference type="EMBL" id="LAZR01061516">
    <property type="protein sequence ID" value="KKK63430.1"/>
    <property type="molecule type" value="Genomic_DNA"/>
</dbReference>
<evidence type="ECO:0000313" key="1">
    <source>
        <dbReference type="EMBL" id="KKK63430.1"/>
    </source>
</evidence>
<organism evidence="1">
    <name type="scientific">marine sediment metagenome</name>
    <dbReference type="NCBI Taxonomy" id="412755"/>
    <lineage>
        <taxon>unclassified sequences</taxon>
        <taxon>metagenomes</taxon>
        <taxon>ecological metagenomes</taxon>
    </lineage>
</organism>
<proteinExistence type="predicted"/>
<accession>A0A0F8XQK2</accession>
<dbReference type="AlphaFoldDB" id="A0A0F8XQK2"/>
<gene>
    <name evidence="1" type="ORF">LCGC14_2994340</name>
</gene>